<proteinExistence type="predicted"/>
<protein>
    <submittedName>
        <fullName evidence="2">Uncharacterized protein</fullName>
    </submittedName>
</protein>
<evidence type="ECO:0000313" key="2">
    <source>
        <dbReference type="EMBL" id="ADZ77082.1"/>
    </source>
</evidence>
<dbReference type="KEGG" id="shg:Sph21_0500"/>
<dbReference type="STRING" id="743722.Sph21_0500"/>
<reference evidence="2" key="1">
    <citation type="submission" date="2011-03" db="EMBL/GenBank/DDBJ databases">
        <title>Complete sequence of Sphingobacterium sp. 21.</title>
        <authorList>
            <consortium name="US DOE Joint Genome Institute"/>
            <person name="Lucas S."/>
            <person name="Copeland A."/>
            <person name="Lapidus A."/>
            <person name="Cheng J.-F."/>
            <person name="Goodwin L."/>
            <person name="Pitluck S."/>
            <person name="Davenport K."/>
            <person name="Detter J.C."/>
            <person name="Han C."/>
            <person name="Tapia R."/>
            <person name="Land M."/>
            <person name="Hauser L."/>
            <person name="Kyrpides N."/>
            <person name="Ivanova N."/>
            <person name="Ovchinnikova G."/>
            <person name="Pagani I."/>
            <person name="Siebers A.K."/>
            <person name="Allgaier M."/>
            <person name="Thelen M.P."/>
            <person name="Hugenholtz P."/>
            <person name="Woyke T."/>
        </authorList>
    </citation>
    <scope>NUCLEOTIDE SEQUENCE</scope>
    <source>
        <strain evidence="2">21</strain>
    </source>
</reference>
<dbReference type="AlphaFoldDB" id="F4C6P6"/>
<dbReference type="EMBL" id="CP002584">
    <property type="protein sequence ID" value="ADZ77082.1"/>
    <property type="molecule type" value="Genomic_DNA"/>
</dbReference>
<evidence type="ECO:0000256" key="1">
    <source>
        <dbReference type="SAM" id="MobiDB-lite"/>
    </source>
</evidence>
<sequence>MHTYSTKYLKNKQKPITKNRKTPKLSTTDTIEALIQTTIAPSLNNPTLK</sequence>
<accession>F4C6P6</accession>
<dbReference type="HOGENOM" id="CLU_3140803_0_0_10"/>
<gene>
    <name evidence="2" type="ordered locus">Sph21_0500</name>
</gene>
<organism evidence="2">
    <name type="scientific">Sphingobacterium sp. (strain 21)</name>
    <dbReference type="NCBI Taxonomy" id="743722"/>
    <lineage>
        <taxon>Bacteria</taxon>
        <taxon>Pseudomonadati</taxon>
        <taxon>Bacteroidota</taxon>
        <taxon>Sphingobacteriia</taxon>
        <taxon>Sphingobacteriales</taxon>
        <taxon>Sphingobacteriaceae</taxon>
        <taxon>Sphingobacterium</taxon>
    </lineage>
</organism>
<feature type="region of interest" description="Disordered" evidence="1">
    <location>
        <begin position="1"/>
        <end position="25"/>
    </location>
</feature>
<name>F4C6P6_SPHS2</name>
<feature type="compositionally biased region" description="Basic residues" evidence="1">
    <location>
        <begin position="9"/>
        <end position="23"/>
    </location>
</feature>